<accession>A0A9W6RVR0</accession>
<evidence type="ECO:0000313" key="2">
    <source>
        <dbReference type="EMBL" id="GLY80785.1"/>
    </source>
</evidence>
<dbReference type="Proteomes" id="UP001165135">
    <property type="component" value="Unassembled WGS sequence"/>
</dbReference>
<evidence type="ECO:0000313" key="3">
    <source>
        <dbReference type="Proteomes" id="UP001165135"/>
    </source>
</evidence>
<reference evidence="2" key="1">
    <citation type="submission" date="2023-03" db="EMBL/GenBank/DDBJ databases">
        <title>Actinoallomurus iriomotensis NBRC 103681.</title>
        <authorList>
            <person name="Ichikawa N."/>
            <person name="Sato H."/>
            <person name="Tonouchi N."/>
        </authorList>
    </citation>
    <scope>NUCLEOTIDE SEQUENCE</scope>
    <source>
        <strain evidence="2">NBRC 103681</strain>
    </source>
</reference>
<dbReference type="RefSeq" id="WP_285634225.1">
    <property type="nucleotide sequence ID" value="NZ_BSTJ01000016.1"/>
</dbReference>
<evidence type="ECO:0000256" key="1">
    <source>
        <dbReference type="SAM" id="MobiDB-lite"/>
    </source>
</evidence>
<sequence>MKAWPPGRHRGTGAGGPARRPHTPSPLADWVLHDEKLLVETRFGGDRERYGAWRDRLWAEMHDAMHRPGGWRESTADEEYVVETAFDGNWAQYRVCRDRLREELWQIMKVTRER</sequence>
<dbReference type="EMBL" id="BSTJ01000016">
    <property type="protein sequence ID" value="GLY80785.1"/>
    <property type="molecule type" value="Genomic_DNA"/>
</dbReference>
<protein>
    <submittedName>
        <fullName evidence="2">Uncharacterized protein</fullName>
    </submittedName>
</protein>
<name>A0A9W6RVR0_9ACTN</name>
<comment type="caution">
    <text evidence="2">The sequence shown here is derived from an EMBL/GenBank/DDBJ whole genome shotgun (WGS) entry which is preliminary data.</text>
</comment>
<gene>
    <name evidence="2" type="ORF">Airi01_090520</name>
</gene>
<proteinExistence type="predicted"/>
<dbReference type="AlphaFoldDB" id="A0A9W6RVR0"/>
<feature type="region of interest" description="Disordered" evidence="1">
    <location>
        <begin position="1"/>
        <end position="26"/>
    </location>
</feature>
<organism evidence="2 3">
    <name type="scientific">Actinoallomurus iriomotensis</name>
    <dbReference type="NCBI Taxonomy" id="478107"/>
    <lineage>
        <taxon>Bacteria</taxon>
        <taxon>Bacillati</taxon>
        <taxon>Actinomycetota</taxon>
        <taxon>Actinomycetes</taxon>
        <taxon>Streptosporangiales</taxon>
        <taxon>Thermomonosporaceae</taxon>
        <taxon>Actinoallomurus</taxon>
    </lineage>
</organism>